<dbReference type="RefSeq" id="WP_076561652.1">
    <property type="nucleotide sequence ID" value="NZ_CP033929.1"/>
</dbReference>
<evidence type="ECO:0000313" key="3">
    <source>
        <dbReference type="EMBL" id="SIQ95477.1"/>
    </source>
</evidence>
<sequence length="494" mass="57340">MIVKIFKPSGSDFSGVKYNDKKVEKGTGELMLMKNFPSLIGQDSGQDEVRNYLKSVSKSHKVKKPQFHAVISTKFQEHSKEELTGIVEGFMSEMGYGSQPFIAVFHNDTDHNHIHVVSSRVDKITGKKIDDSYERLAAQKALSAVMEKLYDTDVESELDKLLRFKTGSLSQLEILLNRNGYKLSKDRIDENSLQIMRNGVVLRTLKGDRIVFDHAKNDQRSRQIRAILSKYKEICSNKVFMVDDNRKEESKFPKGATDDIDLSKVQISFESELQKKLKDVFGIDVVFHHKDGRQPFGYTMIDYKTGRMYKGSEVLKMKDVFDFTEDKLDKKTFEILKDYSIPNAEIKKSLLEFLKISKPELGLKDFMLFENRKRKDLMTYRKMQFEIKEAIRTKKKNVENIHFFTNAHNRKVYAIHTKYHFVGELELLVGERLFQSFLRPEERPVQMGQEHHKSEVGEAVVEMVSEFMRSSGTGKDPGEDELKRRKKRNKRGDL</sequence>
<evidence type="ECO:0000313" key="4">
    <source>
        <dbReference type="EMBL" id="SUX44019.1"/>
    </source>
</evidence>
<evidence type="ECO:0000313" key="5">
    <source>
        <dbReference type="Proteomes" id="UP000185725"/>
    </source>
</evidence>
<organism evidence="4 6">
    <name type="scientific">Chryseobacterium indoltheticum</name>
    <dbReference type="NCBI Taxonomy" id="254"/>
    <lineage>
        <taxon>Bacteria</taxon>
        <taxon>Pseudomonadati</taxon>
        <taxon>Bacteroidota</taxon>
        <taxon>Flavobacteriia</taxon>
        <taxon>Flavobacteriales</taxon>
        <taxon>Weeksellaceae</taxon>
        <taxon>Chryseobacterium group</taxon>
        <taxon>Chryseobacterium</taxon>
    </lineage>
</organism>
<dbReference type="Proteomes" id="UP000255231">
    <property type="component" value="Unassembled WGS sequence"/>
</dbReference>
<evidence type="ECO:0000259" key="2">
    <source>
        <dbReference type="Pfam" id="PF03432"/>
    </source>
</evidence>
<dbReference type="Proteomes" id="UP000185725">
    <property type="component" value="Unassembled WGS sequence"/>
</dbReference>
<reference evidence="3 5" key="1">
    <citation type="submission" date="2017-01" db="EMBL/GenBank/DDBJ databases">
        <authorList>
            <person name="Varghese N."/>
            <person name="Submissions S."/>
        </authorList>
    </citation>
    <scope>NUCLEOTIDE SEQUENCE [LARGE SCALE GENOMIC DNA]</scope>
    <source>
        <strain evidence="3 5">ATCC 27950</strain>
    </source>
</reference>
<evidence type="ECO:0000256" key="1">
    <source>
        <dbReference type="SAM" id="MobiDB-lite"/>
    </source>
</evidence>
<dbReference type="EMBL" id="FTMF01000010">
    <property type="protein sequence ID" value="SIQ95477.1"/>
    <property type="molecule type" value="Genomic_DNA"/>
</dbReference>
<protein>
    <submittedName>
        <fullName evidence="3 4">Relaxase/Mobilisation nuclease domain</fullName>
    </submittedName>
</protein>
<feature type="domain" description="MobA/VirD2-like nuclease" evidence="2">
    <location>
        <begin position="49"/>
        <end position="145"/>
    </location>
</feature>
<dbReference type="Pfam" id="PF03432">
    <property type="entry name" value="Relaxase"/>
    <property type="match status" value="1"/>
</dbReference>
<reference evidence="4 6" key="2">
    <citation type="submission" date="2018-06" db="EMBL/GenBank/DDBJ databases">
        <authorList>
            <consortium name="Pathogen Informatics"/>
            <person name="Doyle S."/>
        </authorList>
    </citation>
    <scope>NUCLEOTIDE SEQUENCE [LARGE SCALE GENOMIC DNA]</scope>
    <source>
        <strain evidence="4 6">NCTC13560</strain>
    </source>
</reference>
<dbReference type="KEGG" id="cil:EG358_08520"/>
<accession>A0A381FBR2</accession>
<name>A0A381FBR2_9FLAO</name>
<feature type="region of interest" description="Disordered" evidence="1">
    <location>
        <begin position="467"/>
        <end position="494"/>
    </location>
</feature>
<dbReference type="EMBL" id="UFVS01000001">
    <property type="protein sequence ID" value="SUX44019.1"/>
    <property type="molecule type" value="Genomic_DNA"/>
</dbReference>
<evidence type="ECO:0000313" key="6">
    <source>
        <dbReference type="Proteomes" id="UP000255231"/>
    </source>
</evidence>
<feature type="compositionally biased region" description="Basic residues" evidence="1">
    <location>
        <begin position="484"/>
        <end position="494"/>
    </location>
</feature>
<keyword evidence="5" id="KW-1185">Reference proteome</keyword>
<gene>
    <name evidence="4" type="ORF">NCTC13560_02320</name>
    <name evidence="3" type="ORF">SAMN05421682_110140</name>
</gene>
<dbReference type="OrthoDB" id="915634at2"/>
<dbReference type="AlphaFoldDB" id="A0A381FBR2"/>
<dbReference type="InterPro" id="IPR005094">
    <property type="entry name" value="Endonuclease_MobA/VirD2"/>
</dbReference>
<proteinExistence type="predicted"/>
<dbReference type="GeneID" id="303673740"/>